<dbReference type="Gene3D" id="1.10.260.40">
    <property type="entry name" value="lambda repressor-like DNA-binding domains"/>
    <property type="match status" value="1"/>
</dbReference>
<dbReference type="PROSITE" id="PS50943">
    <property type="entry name" value="HTH_CROC1"/>
    <property type="match status" value="1"/>
</dbReference>
<accession>A0A1M5YVU9</accession>
<dbReference type="RefSeq" id="WP_067664791.1">
    <property type="nucleotide sequence ID" value="NZ_FQXG01000008.1"/>
</dbReference>
<dbReference type="CDD" id="cd00093">
    <property type="entry name" value="HTH_XRE"/>
    <property type="match status" value="1"/>
</dbReference>
<evidence type="ECO:0000313" key="2">
    <source>
        <dbReference type="EMBL" id="SHI15984.1"/>
    </source>
</evidence>
<gene>
    <name evidence="2" type="ORF">SAMN02745129_4513</name>
</gene>
<evidence type="ECO:0000313" key="3">
    <source>
        <dbReference type="Proteomes" id="UP000184268"/>
    </source>
</evidence>
<dbReference type="Pfam" id="PF01381">
    <property type="entry name" value="HTH_3"/>
    <property type="match status" value="1"/>
</dbReference>
<dbReference type="AlphaFoldDB" id="A0A1M5YVU9"/>
<feature type="domain" description="HTH cro/C1-type" evidence="1">
    <location>
        <begin position="3"/>
        <end position="56"/>
    </location>
</feature>
<dbReference type="STRING" id="299255.SAMN02745129_4513"/>
<reference evidence="2 3" key="1">
    <citation type="submission" date="2016-11" db="EMBL/GenBank/DDBJ databases">
        <authorList>
            <person name="Jaros S."/>
            <person name="Januszkiewicz K."/>
            <person name="Wedrychowicz H."/>
        </authorList>
    </citation>
    <scope>NUCLEOTIDE SEQUENCE [LARGE SCALE GENOMIC DNA]</scope>
    <source>
        <strain evidence="2 3">DSM 16917</strain>
    </source>
</reference>
<sequence>MVLKQLRLGRYLSQEQLAQISGLSVRTIQRIESGHKASTESLRCLAAALEVEVETLTQPKVSIDSGSENWKKLPFFVRAWFTFNYLAAKPNRAATQRVIMLSHLFGFLFVVLGWVNETALFGGIVLLSNAYFFELLKWQGDKYGIWFDPEL</sequence>
<proteinExistence type="predicted"/>
<evidence type="ECO:0000259" key="1">
    <source>
        <dbReference type="PROSITE" id="PS50943"/>
    </source>
</evidence>
<dbReference type="InterPro" id="IPR001387">
    <property type="entry name" value="Cro/C1-type_HTH"/>
</dbReference>
<protein>
    <submittedName>
        <fullName evidence="2">Transcriptional regulator, contains XRE-family HTH domain</fullName>
    </submittedName>
</protein>
<name>A0A1M5YVU9_9GAMM</name>
<dbReference type="OrthoDB" id="21915at2"/>
<dbReference type="Proteomes" id="UP000184268">
    <property type="component" value="Unassembled WGS sequence"/>
</dbReference>
<dbReference type="InterPro" id="IPR010982">
    <property type="entry name" value="Lambda_DNA-bd_dom_sf"/>
</dbReference>
<dbReference type="EMBL" id="FQXG01000008">
    <property type="protein sequence ID" value="SHI15984.1"/>
    <property type="molecule type" value="Genomic_DNA"/>
</dbReference>
<organism evidence="2 3">
    <name type="scientific">Ferrimonas marina</name>
    <dbReference type="NCBI Taxonomy" id="299255"/>
    <lineage>
        <taxon>Bacteria</taxon>
        <taxon>Pseudomonadati</taxon>
        <taxon>Pseudomonadota</taxon>
        <taxon>Gammaproteobacteria</taxon>
        <taxon>Alteromonadales</taxon>
        <taxon>Ferrimonadaceae</taxon>
        <taxon>Ferrimonas</taxon>
    </lineage>
</organism>
<keyword evidence="3" id="KW-1185">Reference proteome</keyword>
<dbReference type="GO" id="GO:0003677">
    <property type="term" value="F:DNA binding"/>
    <property type="evidence" value="ECO:0007669"/>
    <property type="project" value="InterPro"/>
</dbReference>
<dbReference type="SMART" id="SM00530">
    <property type="entry name" value="HTH_XRE"/>
    <property type="match status" value="1"/>
</dbReference>
<dbReference type="SUPFAM" id="SSF47413">
    <property type="entry name" value="lambda repressor-like DNA-binding domains"/>
    <property type="match status" value="1"/>
</dbReference>